<dbReference type="Proteomes" id="UP001056778">
    <property type="component" value="Chromosome 5"/>
</dbReference>
<sequence>MLLQIVSALASLSDGSIRFLFYNNKNSNFIEIENKNLQNINVNSLKPLKILCHGLAGSSSTDWYKPVAEAYVMMDYNIIAIDWAHYAVKGYLKAISVTQEIGSLVGELIINATKIFELQLEDVHIIGHSLGSHIAGFSGKYIFNQENRKLGRITGLDPAGPLYNYVSQEKRLNAEDALFVDIIHTNTGVLGIVTSIGDMDFYPDGGVYQNRCDVSETFLSIEIRGDRVSEDDITFHLSNDRYSYKQISSNNYTHLHLDPTKDVKIICHGWVDSISTTWYSDAKAEYARRGRTNVIGVDWSSHSVTLYSVAVRRVESVGYYVALLITDMSANLGIPLYKFHIIGHSLGSHIAGFAGQYVQSFKGERVGRITGLDPARPSFEGNPIDRRLSDDDANFVDVIHTNGGSLGYAASIGHVDYYPNGGSRQNGCGILITNACSHNLAPTFFYESINDNTFVAVACSSHSNFNNGNCNGNQRIIMGEDVDQTAKGDFYLNTASSSPYALG</sequence>
<accession>A0ACB9T449</accession>
<evidence type="ECO:0000313" key="2">
    <source>
        <dbReference type="Proteomes" id="UP001056778"/>
    </source>
</evidence>
<reference evidence="1" key="1">
    <citation type="submission" date="2022-04" db="EMBL/GenBank/DDBJ databases">
        <title>Chromosome-scale genome assembly of Holotrichia oblita Faldermann.</title>
        <authorList>
            <person name="Rongchong L."/>
        </authorList>
    </citation>
    <scope>NUCLEOTIDE SEQUENCE</scope>
    <source>
        <strain evidence="1">81SQS9</strain>
    </source>
</reference>
<name>A0ACB9T449_HOLOL</name>
<evidence type="ECO:0000313" key="1">
    <source>
        <dbReference type="EMBL" id="KAI4461556.1"/>
    </source>
</evidence>
<dbReference type="EMBL" id="CM043019">
    <property type="protein sequence ID" value="KAI4461556.1"/>
    <property type="molecule type" value="Genomic_DNA"/>
</dbReference>
<organism evidence="1 2">
    <name type="scientific">Holotrichia oblita</name>
    <name type="common">Chafer beetle</name>
    <dbReference type="NCBI Taxonomy" id="644536"/>
    <lineage>
        <taxon>Eukaryota</taxon>
        <taxon>Metazoa</taxon>
        <taxon>Ecdysozoa</taxon>
        <taxon>Arthropoda</taxon>
        <taxon>Hexapoda</taxon>
        <taxon>Insecta</taxon>
        <taxon>Pterygota</taxon>
        <taxon>Neoptera</taxon>
        <taxon>Endopterygota</taxon>
        <taxon>Coleoptera</taxon>
        <taxon>Polyphaga</taxon>
        <taxon>Scarabaeiformia</taxon>
        <taxon>Scarabaeidae</taxon>
        <taxon>Melolonthinae</taxon>
        <taxon>Holotrichia</taxon>
    </lineage>
</organism>
<protein>
    <submittedName>
        <fullName evidence="1">Lipase</fullName>
    </submittedName>
</protein>
<keyword evidence="2" id="KW-1185">Reference proteome</keyword>
<comment type="caution">
    <text evidence="1">The sequence shown here is derived from an EMBL/GenBank/DDBJ whole genome shotgun (WGS) entry which is preliminary data.</text>
</comment>
<gene>
    <name evidence="1" type="ORF">MML48_5g00010590</name>
</gene>
<proteinExistence type="predicted"/>